<proteinExistence type="predicted"/>
<dbReference type="EMBL" id="CATOUU010000822">
    <property type="protein sequence ID" value="CAI9951121.1"/>
    <property type="molecule type" value="Genomic_DNA"/>
</dbReference>
<dbReference type="Proteomes" id="UP001642409">
    <property type="component" value="Unassembled WGS sequence"/>
</dbReference>
<reference evidence="1" key="1">
    <citation type="submission" date="2023-06" db="EMBL/GenBank/DDBJ databases">
        <authorList>
            <person name="Kurt Z."/>
        </authorList>
    </citation>
    <scope>NUCLEOTIDE SEQUENCE</scope>
</reference>
<reference evidence="2 3" key="2">
    <citation type="submission" date="2024-07" db="EMBL/GenBank/DDBJ databases">
        <authorList>
            <person name="Akdeniz Z."/>
        </authorList>
    </citation>
    <scope>NUCLEOTIDE SEQUENCE [LARGE SCALE GENOMIC DNA]</scope>
</reference>
<organism evidence="1">
    <name type="scientific">Hexamita inflata</name>
    <dbReference type="NCBI Taxonomy" id="28002"/>
    <lineage>
        <taxon>Eukaryota</taxon>
        <taxon>Metamonada</taxon>
        <taxon>Diplomonadida</taxon>
        <taxon>Hexamitidae</taxon>
        <taxon>Hexamitinae</taxon>
        <taxon>Hexamita</taxon>
    </lineage>
</organism>
<sequence>MYSRYLPECYYVNDRPIYRSKNTYQNQIIPVEIQKKIASYYLSVKFIIDQTNQSANQQYSQNKSTINSILDLLLIRRQINFVYTDPFSLIIVDKYYYWVCGQQNNESNKRQTKSGLRWQFRLSQEAIQSDNPRR</sequence>
<evidence type="ECO:0000313" key="2">
    <source>
        <dbReference type="EMBL" id="CAL6030358.1"/>
    </source>
</evidence>
<evidence type="ECO:0000313" key="1">
    <source>
        <dbReference type="EMBL" id="CAI9951121.1"/>
    </source>
</evidence>
<comment type="caution">
    <text evidence="1">The sequence shown here is derived from an EMBL/GenBank/DDBJ whole genome shotgun (WGS) entry which is preliminary data.</text>
</comment>
<name>A0AA86Q392_9EUKA</name>
<gene>
    <name evidence="2" type="ORF">HINF_LOCUS33235</name>
    <name evidence="1" type="ORF">HINF_LOCUS38766</name>
</gene>
<protein>
    <submittedName>
        <fullName evidence="2">Hypothetical_protein</fullName>
    </submittedName>
</protein>
<keyword evidence="3" id="KW-1185">Reference proteome</keyword>
<accession>A0AA86Q392</accession>
<evidence type="ECO:0000313" key="3">
    <source>
        <dbReference type="Proteomes" id="UP001642409"/>
    </source>
</evidence>
<dbReference type="AlphaFoldDB" id="A0AA86Q392"/>
<dbReference type="EMBL" id="CAXDID020000115">
    <property type="protein sequence ID" value="CAL6030358.1"/>
    <property type="molecule type" value="Genomic_DNA"/>
</dbReference>